<dbReference type="RefSeq" id="WP_272174891.1">
    <property type="nucleotide sequence ID" value="NZ_JAQOSK010000003.1"/>
</dbReference>
<dbReference type="PROSITE" id="PS51371">
    <property type="entry name" value="CBS"/>
    <property type="match status" value="2"/>
</dbReference>
<feature type="domain" description="BON" evidence="3">
    <location>
        <begin position="219"/>
        <end position="286"/>
    </location>
</feature>
<keyword evidence="6" id="KW-1185">Reference proteome</keyword>
<evidence type="ECO:0000259" key="4">
    <source>
        <dbReference type="PROSITE" id="PS51371"/>
    </source>
</evidence>
<dbReference type="PROSITE" id="PS50914">
    <property type="entry name" value="BON"/>
    <property type="match status" value="1"/>
</dbReference>
<protein>
    <submittedName>
        <fullName evidence="5">CBS domain-containing protein</fullName>
    </submittedName>
</protein>
<dbReference type="InterPro" id="IPR000644">
    <property type="entry name" value="CBS_dom"/>
</dbReference>
<dbReference type="Pfam" id="PF04972">
    <property type="entry name" value="BON"/>
    <property type="match status" value="1"/>
</dbReference>
<reference evidence="5 6" key="1">
    <citation type="journal article" date="2015" name="Int. J. Syst. Evol. Microbiol.">
        <title>Streptomyces gilvifuscus sp. nov., an actinomycete that produces antibacterial compounds isolated from soil.</title>
        <authorList>
            <person name="Nguyen T.M."/>
            <person name="Kim J."/>
        </authorList>
    </citation>
    <scope>NUCLEOTIDE SEQUENCE [LARGE SCALE GENOMIC DNA]</scope>
    <source>
        <strain evidence="5 6">T113</strain>
    </source>
</reference>
<keyword evidence="1 2" id="KW-0129">CBS domain</keyword>
<dbReference type="InterPro" id="IPR051257">
    <property type="entry name" value="Diverse_CBS-Domain"/>
</dbReference>
<dbReference type="Pfam" id="PF00571">
    <property type="entry name" value="CBS"/>
    <property type="match status" value="2"/>
</dbReference>
<name>A0ABT5FQE7_9ACTN</name>
<dbReference type="PANTHER" id="PTHR43080">
    <property type="entry name" value="CBS DOMAIN-CONTAINING PROTEIN CBSX3, MITOCHONDRIAL"/>
    <property type="match status" value="1"/>
</dbReference>
<proteinExistence type="predicted"/>
<dbReference type="EMBL" id="JAQOSK010000003">
    <property type="protein sequence ID" value="MDC2954750.1"/>
    <property type="molecule type" value="Genomic_DNA"/>
</dbReference>
<evidence type="ECO:0000259" key="3">
    <source>
        <dbReference type="PROSITE" id="PS50914"/>
    </source>
</evidence>
<feature type="domain" description="CBS" evidence="4">
    <location>
        <begin position="166"/>
        <end position="223"/>
    </location>
</feature>
<sequence length="286" mass="30718">MSDREAREHAAASVEARHAVPTFAPSPVEDLHQDMMVRYLQAMASHSAAALETPLAAATRTAEVHHVHHKAHKTAELRVRDVMRRSVAGVSRDAPFLDVARMLARRQTGAVPVVDETQRVIGVIAESDLLARAASITAGDHPGAFARMLRRHPRDAGAGVTAGMLMSAPALTVHSWTPVVEAARIASRSRIRQLFVTDHKGHLVGVVSRSELLHALVRDDAAIRAEVLHRVVRDELGIDPAQVDVEVRDGTVTLSGSLDAARIPKLTAEVEGIADVVAVVDHLVPG</sequence>
<dbReference type="SUPFAM" id="SSF54631">
    <property type="entry name" value="CBS-domain pair"/>
    <property type="match status" value="1"/>
</dbReference>
<gene>
    <name evidence="5" type="ORF">PO587_09775</name>
</gene>
<dbReference type="SMART" id="SM00116">
    <property type="entry name" value="CBS"/>
    <property type="match status" value="2"/>
</dbReference>
<dbReference type="InterPro" id="IPR046342">
    <property type="entry name" value="CBS_dom_sf"/>
</dbReference>
<comment type="caution">
    <text evidence="5">The sequence shown here is derived from an EMBL/GenBank/DDBJ whole genome shotgun (WGS) entry which is preliminary data.</text>
</comment>
<evidence type="ECO:0000256" key="1">
    <source>
        <dbReference type="ARBA" id="ARBA00023122"/>
    </source>
</evidence>
<evidence type="ECO:0000313" key="6">
    <source>
        <dbReference type="Proteomes" id="UP001221328"/>
    </source>
</evidence>
<accession>A0ABT5FQE7</accession>
<evidence type="ECO:0000313" key="5">
    <source>
        <dbReference type="EMBL" id="MDC2954750.1"/>
    </source>
</evidence>
<organism evidence="5 6">
    <name type="scientific">Streptomyces gilvifuscus</name>
    <dbReference type="NCBI Taxonomy" id="1550617"/>
    <lineage>
        <taxon>Bacteria</taxon>
        <taxon>Bacillati</taxon>
        <taxon>Actinomycetota</taxon>
        <taxon>Actinomycetes</taxon>
        <taxon>Kitasatosporales</taxon>
        <taxon>Streptomycetaceae</taxon>
        <taxon>Streptomyces</taxon>
    </lineage>
</organism>
<evidence type="ECO:0000256" key="2">
    <source>
        <dbReference type="PROSITE-ProRule" id="PRU00703"/>
    </source>
</evidence>
<dbReference type="Gene3D" id="3.10.580.10">
    <property type="entry name" value="CBS-domain"/>
    <property type="match status" value="1"/>
</dbReference>
<feature type="domain" description="CBS" evidence="4">
    <location>
        <begin position="83"/>
        <end position="143"/>
    </location>
</feature>
<dbReference type="PANTHER" id="PTHR43080:SF29">
    <property type="entry name" value="OS02G0818000 PROTEIN"/>
    <property type="match status" value="1"/>
</dbReference>
<dbReference type="InterPro" id="IPR007055">
    <property type="entry name" value="BON_dom"/>
</dbReference>
<dbReference type="Proteomes" id="UP001221328">
    <property type="component" value="Unassembled WGS sequence"/>
</dbReference>